<name>A0A1G7P799_9BURK</name>
<gene>
    <name evidence="2" type="ORF">SAMN05216466_101182</name>
</gene>
<keyword evidence="1" id="KW-0812">Transmembrane</keyword>
<keyword evidence="1" id="KW-0472">Membrane</keyword>
<protein>
    <submittedName>
        <fullName evidence="2">Uncharacterized protein</fullName>
    </submittedName>
</protein>
<proteinExistence type="predicted"/>
<feature type="transmembrane region" description="Helical" evidence="1">
    <location>
        <begin position="70"/>
        <end position="91"/>
    </location>
</feature>
<accession>A0A1G7P799</accession>
<sequence length="359" mass="37737">MTVPARLACVLAVGATATALSLSVLAGWQRGGSLPERVVWVAVGVVLVVSAHLLPALIRHMPISVRATGSLLWVACLATACYGHTVFFVLAQQHAGERRASTAIAAGFPQTGRSLTAVMSERATVTRQLAFARMQRCAQDCPALEARRVTLAAKLDALDAARDDIRRRQAEDDRVTAQRDALRADPVTSRLAALLGTTTAHVDLLSGLAFAAVLEGVACLLWIVALRSSPLPAPVVTATPPVVAPLPEPVVDVTRVTQPAVTAVAAVMSGHTSSTVSCETVSNSHETPDAPLSQLPVADAVDVDVTQLVHDIAAGRVRATVADIRRHLGCSQARATALRRQLVERNVTAYPNALASQAR</sequence>
<dbReference type="Proteomes" id="UP000199706">
    <property type="component" value="Unassembled WGS sequence"/>
</dbReference>
<evidence type="ECO:0000313" key="2">
    <source>
        <dbReference type="EMBL" id="SDF82123.1"/>
    </source>
</evidence>
<dbReference type="OrthoDB" id="8970698at2"/>
<reference evidence="2 3" key="1">
    <citation type="submission" date="2016-10" db="EMBL/GenBank/DDBJ databases">
        <authorList>
            <person name="de Groot N.N."/>
        </authorList>
    </citation>
    <scope>NUCLEOTIDE SEQUENCE [LARGE SCALE GENOMIC DNA]</scope>
    <source>
        <strain evidence="2 3">LMG 2247</strain>
    </source>
</reference>
<dbReference type="EMBL" id="FNCJ01000001">
    <property type="protein sequence ID" value="SDF82123.1"/>
    <property type="molecule type" value="Genomic_DNA"/>
</dbReference>
<organism evidence="2 3">
    <name type="scientific">Paraburkholderia phenazinium</name>
    <dbReference type="NCBI Taxonomy" id="60549"/>
    <lineage>
        <taxon>Bacteria</taxon>
        <taxon>Pseudomonadati</taxon>
        <taxon>Pseudomonadota</taxon>
        <taxon>Betaproteobacteria</taxon>
        <taxon>Burkholderiales</taxon>
        <taxon>Burkholderiaceae</taxon>
        <taxon>Paraburkholderia</taxon>
    </lineage>
</organism>
<feature type="transmembrane region" description="Helical" evidence="1">
    <location>
        <begin position="39"/>
        <end position="58"/>
    </location>
</feature>
<evidence type="ECO:0000313" key="3">
    <source>
        <dbReference type="Proteomes" id="UP000199706"/>
    </source>
</evidence>
<keyword evidence="1" id="KW-1133">Transmembrane helix</keyword>
<dbReference type="RefSeq" id="WP_090680621.1">
    <property type="nucleotide sequence ID" value="NZ_FNCJ01000001.1"/>
</dbReference>
<dbReference type="AlphaFoldDB" id="A0A1G7P799"/>
<evidence type="ECO:0000256" key="1">
    <source>
        <dbReference type="SAM" id="Phobius"/>
    </source>
</evidence>